<dbReference type="AlphaFoldDB" id="M0HT47"/>
<sequence>MYYTSSCDIGKRKSEQNERLPPAEAYVNEDSVSVLSFTDNHRDTNREVGLFVLADGAGGEDAGDVASYLATSTISKHLSEYVVDRLAGNPDGVGVDFPERILDTGDERSPTAAIDDAVQAAQRRIIEYARASEPDDVDPNNPFRAYTTVVAGIYDGNRLHYGWVGDSRAYVVNTAAERISPLTKDHSEVQQLLDAGAISEVEGMVHTNSNLIQRAVGGTSLSDPTDGVEVDTDSVSLYEDDVVLFTSDGLIDAYPDIDSLNRQYQAAYGDQVEDVAQTIRETVVTDDDIREIVVSSDSLDAAAERFIEFSNEKGGKDNIAVILASGSDLPPTPEDLPARGFEESAEADPAADVAQRETTILTAEDETAGATESQSDPAPDSAGDSTGESGGSDEAPQGNGSLVRLASVSESYVVADGETIGRSRRADVEVGALTDASRVHAQVSVTDDGVVFLDRSMNGTYYCHSSNDEWERVRETETPVLRDGDVIALGDVAEENVFTIEL</sequence>
<dbReference type="InterPro" id="IPR000253">
    <property type="entry name" value="FHA_dom"/>
</dbReference>
<dbReference type="PROSITE" id="PS50006">
    <property type="entry name" value="FHA_DOMAIN"/>
    <property type="match status" value="1"/>
</dbReference>
<dbReference type="SMART" id="SM00332">
    <property type="entry name" value="PP2Cc"/>
    <property type="match status" value="1"/>
</dbReference>
<dbReference type="InterPro" id="IPR008984">
    <property type="entry name" value="SMAD_FHA_dom_sf"/>
</dbReference>
<proteinExistence type="predicted"/>
<gene>
    <name evidence="4" type="ORF">C454_00220</name>
</gene>
<evidence type="ECO:0000259" key="3">
    <source>
        <dbReference type="PROSITE" id="PS51746"/>
    </source>
</evidence>
<evidence type="ECO:0000313" key="5">
    <source>
        <dbReference type="Proteomes" id="UP000011571"/>
    </source>
</evidence>
<dbReference type="InterPro" id="IPR036457">
    <property type="entry name" value="PPM-type-like_dom_sf"/>
</dbReference>
<dbReference type="Pfam" id="PF00498">
    <property type="entry name" value="FHA"/>
    <property type="match status" value="1"/>
</dbReference>
<feature type="domain" description="PPM-type phosphatase" evidence="3">
    <location>
        <begin position="31"/>
        <end position="326"/>
    </location>
</feature>
<dbReference type="InterPro" id="IPR001932">
    <property type="entry name" value="PPM-type_phosphatase-like_dom"/>
</dbReference>
<name>M0HT47_HALGM</name>
<dbReference type="Proteomes" id="UP000011571">
    <property type="component" value="Unassembled WGS sequence"/>
</dbReference>
<dbReference type="RefSeq" id="WP_004971351.1">
    <property type="nucleotide sequence ID" value="NZ_AOLJ01000001.1"/>
</dbReference>
<evidence type="ECO:0000259" key="2">
    <source>
        <dbReference type="PROSITE" id="PS50006"/>
    </source>
</evidence>
<dbReference type="PROSITE" id="PS51746">
    <property type="entry name" value="PPM_2"/>
    <property type="match status" value="1"/>
</dbReference>
<dbReference type="PATRIC" id="fig|1227459.3.peg.29"/>
<dbReference type="Gene3D" id="3.60.40.10">
    <property type="entry name" value="PPM-type phosphatase domain"/>
    <property type="match status" value="1"/>
</dbReference>
<dbReference type="GO" id="GO:0004722">
    <property type="term" value="F:protein serine/threonine phosphatase activity"/>
    <property type="evidence" value="ECO:0007669"/>
    <property type="project" value="InterPro"/>
</dbReference>
<dbReference type="CDD" id="cd00143">
    <property type="entry name" value="PP2Cc"/>
    <property type="match status" value="1"/>
</dbReference>
<reference evidence="4 5" key="1">
    <citation type="journal article" date="2014" name="PLoS Genet.">
        <title>Phylogenetically driven sequencing of extremely halophilic archaea reveals strategies for static and dynamic osmo-response.</title>
        <authorList>
            <person name="Becker E.A."/>
            <person name="Seitzer P.M."/>
            <person name="Tritt A."/>
            <person name="Larsen D."/>
            <person name="Krusor M."/>
            <person name="Yao A.I."/>
            <person name="Wu D."/>
            <person name="Madern D."/>
            <person name="Eisen J.A."/>
            <person name="Darling A.E."/>
            <person name="Facciotti M.T."/>
        </authorList>
    </citation>
    <scope>NUCLEOTIDE SEQUENCE [LARGE SCALE GENOMIC DNA]</scope>
    <source>
        <strain evidence="5">ATCC 33959 / DSM 4427 / JCM 8863 / NBRC 102184 / NCIMB 2188 / Ma 2.38</strain>
    </source>
</reference>
<dbReference type="Gene3D" id="2.60.200.20">
    <property type="match status" value="1"/>
</dbReference>
<dbReference type="SMART" id="SM00331">
    <property type="entry name" value="PP2C_SIG"/>
    <property type="match status" value="1"/>
</dbReference>
<evidence type="ECO:0000256" key="1">
    <source>
        <dbReference type="SAM" id="MobiDB-lite"/>
    </source>
</evidence>
<dbReference type="EMBL" id="AOLJ01000001">
    <property type="protein sequence ID" value="ELZ86928.1"/>
    <property type="molecule type" value="Genomic_DNA"/>
</dbReference>
<dbReference type="InterPro" id="IPR015655">
    <property type="entry name" value="PP2C"/>
</dbReference>
<dbReference type="PANTHER" id="PTHR47992">
    <property type="entry name" value="PROTEIN PHOSPHATASE"/>
    <property type="match status" value="1"/>
</dbReference>
<keyword evidence="5" id="KW-1185">Reference proteome</keyword>
<feature type="domain" description="FHA" evidence="2">
    <location>
        <begin position="418"/>
        <end position="461"/>
    </location>
</feature>
<evidence type="ECO:0000313" key="4">
    <source>
        <dbReference type="EMBL" id="ELZ86928.1"/>
    </source>
</evidence>
<comment type="caution">
    <text evidence="4">The sequence shown here is derived from an EMBL/GenBank/DDBJ whole genome shotgun (WGS) entry which is preliminary data.</text>
</comment>
<dbReference type="SUPFAM" id="SSF81606">
    <property type="entry name" value="PP2C-like"/>
    <property type="match status" value="1"/>
</dbReference>
<dbReference type="Pfam" id="PF13672">
    <property type="entry name" value="PP2C_2"/>
    <property type="match status" value="1"/>
</dbReference>
<dbReference type="CDD" id="cd00060">
    <property type="entry name" value="FHA"/>
    <property type="match status" value="1"/>
</dbReference>
<protein>
    <submittedName>
        <fullName evidence="4">Protein phosphatase 2C</fullName>
    </submittedName>
</protein>
<organism evidence="4 5">
    <name type="scientific">Haloferax gibbonsii (strain ATCC 33959 / DSM 4427 / JCM 8863 / NBRC 102184 / NCIMB 2188 / Ma 2.38)</name>
    <dbReference type="NCBI Taxonomy" id="1227459"/>
    <lineage>
        <taxon>Archaea</taxon>
        <taxon>Methanobacteriati</taxon>
        <taxon>Methanobacteriota</taxon>
        <taxon>Stenosarchaea group</taxon>
        <taxon>Halobacteria</taxon>
        <taxon>Halobacteriales</taxon>
        <taxon>Haloferacaceae</taxon>
        <taxon>Haloferax</taxon>
    </lineage>
</organism>
<feature type="compositionally biased region" description="Low complexity" evidence="1">
    <location>
        <begin position="380"/>
        <end position="395"/>
    </location>
</feature>
<feature type="region of interest" description="Disordered" evidence="1">
    <location>
        <begin position="325"/>
        <end position="400"/>
    </location>
</feature>
<accession>M0HT47</accession>
<dbReference type="SUPFAM" id="SSF49879">
    <property type="entry name" value="SMAD/FHA domain"/>
    <property type="match status" value="1"/>
</dbReference>